<name>A0A1M5Y346_9FIRM</name>
<evidence type="ECO:0000256" key="4">
    <source>
        <dbReference type="ARBA" id="ARBA00022801"/>
    </source>
</evidence>
<evidence type="ECO:0000256" key="3">
    <source>
        <dbReference type="ARBA" id="ARBA00022722"/>
    </source>
</evidence>
<dbReference type="GO" id="GO:0000967">
    <property type="term" value="P:rRNA 5'-end processing"/>
    <property type="evidence" value="ECO:0007669"/>
    <property type="project" value="UniProtKB-UniRule"/>
</dbReference>
<comment type="function">
    <text evidence="5">Could be a nuclease involved in processing of the 5'-end of pre-16S rRNA.</text>
</comment>
<evidence type="ECO:0000313" key="8">
    <source>
        <dbReference type="Proteomes" id="UP000183995"/>
    </source>
</evidence>
<dbReference type="GO" id="GO:0016788">
    <property type="term" value="F:hydrolase activity, acting on ester bonds"/>
    <property type="evidence" value="ECO:0007669"/>
    <property type="project" value="UniProtKB-UniRule"/>
</dbReference>
<dbReference type="STRING" id="1123282.SAMN02745823_02176"/>
<evidence type="ECO:0000259" key="6">
    <source>
        <dbReference type="SMART" id="SM00732"/>
    </source>
</evidence>
<dbReference type="GO" id="GO:0005829">
    <property type="term" value="C:cytosol"/>
    <property type="evidence" value="ECO:0007669"/>
    <property type="project" value="TreeGrafter"/>
</dbReference>
<dbReference type="AlphaFoldDB" id="A0A1M5Y346"/>
<dbReference type="GO" id="GO:0004518">
    <property type="term" value="F:nuclease activity"/>
    <property type="evidence" value="ECO:0007669"/>
    <property type="project" value="UniProtKB-KW"/>
</dbReference>
<dbReference type="SUPFAM" id="SSF53098">
    <property type="entry name" value="Ribonuclease H-like"/>
    <property type="match status" value="1"/>
</dbReference>
<evidence type="ECO:0000313" key="7">
    <source>
        <dbReference type="EMBL" id="SHI06359.1"/>
    </source>
</evidence>
<comment type="subcellular location">
    <subcellularLocation>
        <location evidence="5">Cytoplasm</location>
    </subcellularLocation>
</comment>
<evidence type="ECO:0000256" key="5">
    <source>
        <dbReference type="HAMAP-Rule" id="MF_00651"/>
    </source>
</evidence>
<feature type="domain" description="YqgF/RNase H-like" evidence="6">
    <location>
        <begin position="1"/>
        <end position="101"/>
    </location>
</feature>
<dbReference type="CDD" id="cd16964">
    <property type="entry name" value="YqgF"/>
    <property type="match status" value="1"/>
</dbReference>
<sequence length="136" mass="14707">MRIMAVDYGDARTGIAVSDETGFLAGETFVITEWSPDRAASKIAEAAQARRVGLIVLGYPKNMDGSLGPRAEKSENLAAVLRGTYGLEVVLWDERRTTVDAHRILSEAGVRGKKRKGTVDAVAATLILEGYLNSKR</sequence>
<dbReference type="SMART" id="SM00732">
    <property type="entry name" value="YqgFc"/>
    <property type="match status" value="1"/>
</dbReference>
<dbReference type="InterPro" id="IPR012337">
    <property type="entry name" value="RNaseH-like_sf"/>
</dbReference>
<dbReference type="EMBL" id="FQXV01000007">
    <property type="protein sequence ID" value="SHI06359.1"/>
    <property type="molecule type" value="Genomic_DNA"/>
</dbReference>
<dbReference type="PANTHER" id="PTHR33317:SF4">
    <property type="entry name" value="POLYNUCLEOTIDYL TRANSFERASE, RIBONUCLEASE H-LIKE SUPERFAMILY PROTEIN"/>
    <property type="match status" value="1"/>
</dbReference>
<evidence type="ECO:0000256" key="1">
    <source>
        <dbReference type="ARBA" id="ARBA00022490"/>
    </source>
</evidence>
<keyword evidence="4 5" id="KW-0378">Hydrolase</keyword>
<dbReference type="Pfam" id="PF03652">
    <property type="entry name" value="RuvX"/>
    <property type="match status" value="1"/>
</dbReference>
<keyword evidence="8" id="KW-1185">Reference proteome</keyword>
<keyword evidence="2 5" id="KW-0690">Ribosome biogenesis</keyword>
<dbReference type="InterPro" id="IPR005227">
    <property type="entry name" value="YqgF"/>
</dbReference>
<dbReference type="Gene3D" id="3.30.420.140">
    <property type="entry name" value="YqgF/RNase H-like domain"/>
    <property type="match status" value="1"/>
</dbReference>
<evidence type="ECO:0000256" key="2">
    <source>
        <dbReference type="ARBA" id="ARBA00022517"/>
    </source>
</evidence>
<dbReference type="RefSeq" id="WP_073078783.1">
    <property type="nucleotide sequence ID" value="NZ_FQXV01000007.1"/>
</dbReference>
<dbReference type="HAMAP" id="MF_00651">
    <property type="entry name" value="Nuclease_YqgF"/>
    <property type="match status" value="1"/>
</dbReference>
<proteinExistence type="inferred from homology"/>
<dbReference type="EC" id="3.1.-.-" evidence="5"/>
<keyword evidence="3 5" id="KW-0540">Nuclease</keyword>
<dbReference type="NCBIfam" id="TIGR00250">
    <property type="entry name" value="RNAse_H_YqgF"/>
    <property type="match status" value="1"/>
</dbReference>
<gene>
    <name evidence="7" type="ORF">SAMN02745823_02176</name>
</gene>
<dbReference type="InterPro" id="IPR037027">
    <property type="entry name" value="YqgF/RNaseH-like_dom_sf"/>
</dbReference>
<reference evidence="7 8" key="1">
    <citation type="submission" date="2016-11" db="EMBL/GenBank/DDBJ databases">
        <authorList>
            <person name="Jaros S."/>
            <person name="Januszkiewicz K."/>
            <person name="Wedrychowicz H."/>
        </authorList>
    </citation>
    <scope>NUCLEOTIDE SEQUENCE [LARGE SCALE GENOMIC DNA]</scope>
    <source>
        <strain evidence="7 8">DSM 10068</strain>
    </source>
</reference>
<dbReference type="PANTHER" id="PTHR33317">
    <property type="entry name" value="POLYNUCLEOTIDYL TRANSFERASE, RIBONUCLEASE H-LIKE SUPERFAMILY PROTEIN"/>
    <property type="match status" value="1"/>
</dbReference>
<dbReference type="OrthoDB" id="9796140at2"/>
<comment type="similarity">
    <text evidence="5">Belongs to the YqgF HJR family.</text>
</comment>
<dbReference type="Proteomes" id="UP000183995">
    <property type="component" value="Unassembled WGS sequence"/>
</dbReference>
<dbReference type="InterPro" id="IPR006641">
    <property type="entry name" value="YqgF/RNaseH-like_dom"/>
</dbReference>
<keyword evidence="1 5" id="KW-0963">Cytoplasm</keyword>
<protein>
    <recommendedName>
        <fullName evidence="5">Putative pre-16S rRNA nuclease</fullName>
        <ecNumber evidence="5">3.1.-.-</ecNumber>
    </recommendedName>
</protein>
<organism evidence="7 8">
    <name type="scientific">Sporobacter termitidis DSM 10068</name>
    <dbReference type="NCBI Taxonomy" id="1123282"/>
    <lineage>
        <taxon>Bacteria</taxon>
        <taxon>Bacillati</taxon>
        <taxon>Bacillota</taxon>
        <taxon>Clostridia</taxon>
        <taxon>Eubacteriales</taxon>
        <taxon>Oscillospiraceae</taxon>
        <taxon>Sporobacter</taxon>
    </lineage>
</organism>
<accession>A0A1M5Y346</accession>